<accession>A0A3N1HQP4</accession>
<dbReference type="SUPFAM" id="SSF103039">
    <property type="entry name" value="CheC-like"/>
    <property type="match status" value="1"/>
</dbReference>
<evidence type="ECO:0000256" key="3">
    <source>
        <dbReference type="ARBA" id="ARBA00011049"/>
    </source>
</evidence>
<dbReference type="Pfam" id="PF02154">
    <property type="entry name" value="FliM"/>
    <property type="match status" value="1"/>
</dbReference>
<gene>
    <name evidence="12" type="ORF">EDC03_0957</name>
</gene>
<evidence type="ECO:0000313" key="13">
    <source>
        <dbReference type="Proteomes" id="UP000276232"/>
    </source>
</evidence>
<comment type="similarity">
    <text evidence="3">Belongs to the FliM family.</text>
</comment>
<keyword evidence="9" id="KW-0975">Bacterial flagellum</keyword>
<keyword evidence="12" id="KW-0966">Cell projection</keyword>
<dbReference type="PANTHER" id="PTHR30034:SF6">
    <property type="entry name" value="YOP PROTEINS TRANSLOCATION PROTEIN Q"/>
    <property type="match status" value="1"/>
</dbReference>
<dbReference type="InterPro" id="IPR036429">
    <property type="entry name" value="SpoA-like_sf"/>
</dbReference>
<keyword evidence="6" id="KW-0145">Chemotaxis</keyword>
<organism evidence="12 13">
    <name type="scientific">Pseudokineococcus lusitanus</name>
    <dbReference type="NCBI Taxonomy" id="763993"/>
    <lineage>
        <taxon>Bacteria</taxon>
        <taxon>Bacillati</taxon>
        <taxon>Actinomycetota</taxon>
        <taxon>Actinomycetes</taxon>
        <taxon>Kineosporiales</taxon>
        <taxon>Kineosporiaceae</taxon>
        <taxon>Pseudokineococcus</taxon>
    </lineage>
</organism>
<evidence type="ECO:0000256" key="6">
    <source>
        <dbReference type="ARBA" id="ARBA00022500"/>
    </source>
</evidence>
<proteinExistence type="inferred from homology"/>
<dbReference type="OrthoDB" id="5241113at2"/>
<dbReference type="InParanoid" id="A0A3N1HQP4"/>
<evidence type="ECO:0000256" key="7">
    <source>
        <dbReference type="ARBA" id="ARBA00022779"/>
    </source>
</evidence>
<dbReference type="Gene3D" id="2.30.330.10">
    <property type="entry name" value="SpoA-like"/>
    <property type="match status" value="1"/>
</dbReference>
<dbReference type="Gene3D" id="3.40.1550.10">
    <property type="entry name" value="CheC-like"/>
    <property type="match status" value="1"/>
</dbReference>
<keyword evidence="12" id="KW-0969">Cilium</keyword>
<dbReference type="AlphaFoldDB" id="A0A3N1HQP4"/>
<dbReference type="GO" id="GO:0050918">
    <property type="term" value="P:positive chemotaxis"/>
    <property type="evidence" value="ECO:0007669"/>
    <property type="project" value="TreeGrafter"/>
</dbReference>
<dbReference type="PIRSF" id="PIRSF002888">
    <property type="entry name" value="FliM"/>
    <property type="match status" value="1"/>
</dbReference>
<evidence type="ECO:0000256" key="8">
    <source>
        <dbReference type="ARBA" id="ARBA00023136"/>
    </source>
</evidence>
<comment type="subcellular location">
    <subcellularLocation>
        <location evidence="1">Bacterial flagellum basal body</location>
    </subcellularLocation>
    <subcellularLocation>
        <location evidence="2">Cell membrane</location>
        <topology evidence="2">Peripheral membrane protein</topology>
    </subcellularLocation>
</comment>
<dbReference type="InterPro" id="IPR028976">
    <property type="entry name" value="CheC-like_sf"/>
</dbReference>
<dbReference type="InterPro" id="IPR001689">
    <property type="entry name" value="Flag_FliM"/>
</dbReference>
<reference evidence="12 13" key="1">
    <citation type="journal article" date="2015" name="Stand. Genomic Sci.">
        <title>Genomic Encyclopedia of Bacterial and Archaeal Type Strains, Phase III: the genomes of soil and plant-associated and newly described type strains.</title>
        <authorList>
            <person name="Whitman W.B."/>
            <person name="Woyke T."/>
            <person name="Klenk H.P."/>
            <person name="Zhou Y."/>
            <person name="Lilburn T.G."/>
            <person name="Beck B.J."/>
            <person name="De Vos P."/>
            <person name="Vandamme P."/>
            <person name="Eisen J.A."/>
            <person name="Garrity G."/>
            <person name="Hugenholtz P."/>
            <person name="Kyrpides N.C."/>
        </authorList>
    </citation>
    <scope>NUCLEOTIDE SEQUENCE [LARGE SCALE GENOMIC DNA]</scope>
    <source>
        <strain evidence="12 13">CECT 7306</strain>
    </source>
</reference>
<evidence type="ECO:0000256" key="9">
    <source>
        <dbReference type="ARBA" id="ARBA00023143"/>
    </source>
</evidence>
<dbReference type="PANTHER" id="PTHR30034">
    <property type="entry name" value="FLAGELLAR MOTOR SWITCH PROTEIN FLIM"/>
    <property type="match status" value="1"/>
</dbReference>
<dbReference type="InterPro" id="IPR001543">
    <property type="entry name" value="FliN-like_C"/>
</dbReference>
<dbReference type="EMBL" id="RJKN01000002">
    <property type="protein sequence ID" value="ROP44827.1"/>
    <property type="molecule type" value="Genomic_DNA"/>
</dbReference>
<evidence type="ECO:0000256" key="1">
    <source>
        <dbReference type="ARBA" id="ARBA00004117"/>
    </source>
</evidence>
<dbReference type="GO" id="GO:0005886">
    <property type="term" value="C:plasma membrane"/>
    <property type="evidence" value="ECO:0007669"/>
    <property type="project" value="UniProtKB-SubCell"/>
</dbReference>
<sequence length="315" mass="33002">MPTTRPAQRPGGARPGSARERRRGAVVAWDFRASGRMAREHLRVLELAFETLARQWTTQMVTRLRTDVAVELRSVEQATYDEHVATLPVPAPLVVVGTQIGAAGLLHVPSEVVLSVVDHGLGGPGGVQQPRELTELEVGVLRDLGDKALAALDYAFATITPLGAERTGTEQIPQLAQAAQASEQVVVAHLAVTVGTTTAEATLALVLAPIQARLGSTAAPTTRTPEELAAEARAQAAVVGAVPEVPVEVGLRLAPTATTPDRVLQLAVGDVVRLGHPTSRPLEVVVAGQVLARAVPTASSTRLACLVVSTEELPR</sequence>
<comment type="caution">
    <text evidence="12">The sequence shown here is derived from an EMBL/GenBank/DDBJ whole genome shotgun (WGS) entry which is preliminary data.</text>
</comment>
<dbReference type="CDD" id="cd17908">
    <property type="entry name" value="FliM"/>
    <property type="match status" value="1"/>
</dbReference>
<dbReference type="GO" id="GO:0003774">
    <property type="term" value="F:cytoskeletal motor activity"/>
    <property type="evidence" value="ECO:0007669"/>
    <property type="project" value="InterPro"/>
</dbReference>
<evidence type="ECO:0000256" key="2">
    <source>
        <dbReference type="ARBA" id="ARBA00004202"/>
    </source>
</evidence>
<keyword evidence="8" id="KW-0472">Membrane</keyword>
<evidence type="ECO:0000256" key="10">
    <source>
        <dbReference type="SAM" id="MobiDB-lite"/>
    </source>
</evidence>
<evidence type="ECO:0000256" key="4">
    <source>
        <dbReference type="ARBA" id="ARBA00021898"/>
    </source>
</evidence>
<dbReference type="RefSeq" id="WP_123379055.1">
    <property type="nucleotide sequence ID" value="NZ_RJKN01000002.1"/>
</dbReference>
<keyword evidence="7" id="KW-0283">Flagellar rotation</keyword>
<keyword evidence="5" id="KW-1003">Cell membrane</keyword>
<dbReference type="Proteomes" id="UP000276232">
    <property type="component" value="Unassembled WGS sequence"/>
</dbReference>
<keyword evidence="13" id="KW-1185">Reference proteome</keyword>
<dbReference type="Pfam" id="PF01052">
    <property type="entry name" value="FliMN_C"/>
    <property type="match status" value="1"/>
</dbReference>
<feature type="region of interest" description="Disordered" evidence="10">
    <location>
        <begin position="1"/>
        <end position="21"/>
    </location>
</feature>
<keyword evidence="12" id="KW-0282">Flagellum</keyword>
<evidence type="ECO:0000259" key="11">
    <source>
        <dbReference type="Pfam" id="PF01052"/>
    </source>
</evidence>
<evidence type="ECO:0000256" key="5">
    <source>
        <dbReference type="ARBA" id="ARBA00022475"/>
    </source>
</evidence>
<feature type="domain" description="Flagellar motor switch protein FliN-like C-terminal" evidence="11">
    <location>
        <begin position="244"/>
        <end position="308"/>
    </location>
</feature>
<evidence type="ECO:0000313" key="12">
    <source>
        <dbReference type="EMBL" id="ROP44827.1"/>
    </source>
</evidence>
<protein>
    <recommendedName>
        <fullName evidence="4">Flagellar motor switch protein FliM</fullName>
    </recommendedName>
</protein>
<name>A0A3N1HQP4_9ACTN</name>
<dbReference type="SUPFAM" id="SSF101801">
    <property type="entry name" value="Surface presentation of antigens (SPOA)"/>
    <property type="match status" value="1"/>
</dbReference>
<dbReference type="GO" id="GO:0071978">
    <property type="term" value="P:bacterial-type flagellum-dependent swarming motility"/>
    <property type="evidence" value="ECO:0007669"/>
    <property type="project" value="TreeGrafter"/>
</dbReference>
<dbReference type="GO" id="GO:0009425">
    <property type="term" value="C:bacterial-type flagellum basal body"/>
    <property type="evidence" value="ECO:0007669"/>
    <property type="project" value="UniProtKB-SubCell"/>
</dbReference>